<sequence>MAHLQGILIPIVQGMKALNLIFRQWGIEANMKQWNITGDPCSGAASDSTAFDSGDYNPFIK</sequence>
<reference evidence="1 2" key="1">
    <citation type="journal article" date="2018" name="Nat. Genet.">
        <title>The Rosa genome provides new insights in the design of modern roses.</title>
        <authorList>
            <person name="Bendahmane M."/>
        </authorList>
    </citation>
    <scope>NUCLEOTIDE SEQUENCE [LARGE SCALE GENOMIC DNA]</scope>
    <source>
        <strain evidence="2">cv. Old Blush</strain>
    </source>
</reference>
<gene>
    <name evidence="1" type="ORF">RchiOBHm_Chr3g0487791</name>
</gene>
<evidence type="ECO:0000313" key="2">
    <source>
        <dbReference type="Proteomes" id="UP000238479"/>
    </source>
</evidence>
<dbReference type="OMA" id="KQWNITG"/>
<name>A0A2P6RFK4_ROSCH</name>
<dbReference type="Proteomes" id="UP000238479">
    <property type="component" value="Chromosome 3"/>
</dbReference>
<evidence type="ECO:0000313" key="1">
    <source>
        <dbReference type="EMBL" id="PRQ45221.1"/>
    </source>
</evidence>
<dbReference type="Gramene" id="PRQ45221">
    <property type="protein sequence ID" value="PRQ45221"/>
    <property type="gene ID" value="RchiOBHm_Chr3g0487791"/>
</dbReference>
<organism evidence="1 2">
    <name type="scientific">Rosa chinensis</name>
    <name type="common">China rose</name>
    <dbReference type="NCBI Taxonomy" id="74649"/>
    <lineage>
        <taxon>Eukaryota</taxon>
        <taxon>Viridiplantae</taxon>
        <taxon>Streptophyta</taxon>
        <taxon>Embryophyta</taxon>
        <taxon>Tracheophyta</taxon>
        <taxon>Spermatophyta</taxon>
        <taxon>Magnoliopsida</taxon>
        <taxon>eudicotyledons</taxon>
        <taxon>Gunneridae</taxon>
        <taxon>Pentapetalae</taxon>
        <taxon>rosids</taxon>
        <taxon>fabids</taxon>
        <taxon>Rosales</taxon>
        <taxon>Rosaceae</taxon>
        <taxon>Rosoideae</taxon>
        <taxon>Rosoideae incertae sedis</taxon>
        <taxon>Rosa</taxon>
    </lineage>
</organism>
<protein>
    <submittedName>
        <fullName evidence="1">Uncharacterized protein</fullName>
    </submittedName>
</protein>
<accession>A0A2P6RFK4</accession>
<dbReference type="AlphaFoldDB" id="A0A2P6RFK4"/>
<dbReference type="EMBL" id="PDCK01000041">
    <property type="protein sequence ID" value="PRQ45221.1"/>
    <property type="molecule type" value="Genomic_DNA"/>
</dbReference>
<comment type="caution">
    <text evidence="1">The sequence shown here is derived from an EMBL/GenBank/DDBJ whole genome shotgun (WGS) entry which is preliminary data.</text>
</comment>
<keyword evidence="2" id="KW-1185">Reference proteome</keyword>
<proteinExistence type="predicted"/>